<accession>A0A4R2CWM7</accession>
<evidence type="ECO:0000313" key="9">
    <source>
        <dbReference type="EMBL" id="TCN45546.1"/>
    </source>
</evidence>
<evidence type="ECO:0000256" key="5">
    <source>
        <dbReference type="ARBA" id="ARBA00022741"/>
    </source>
</evidence>
<dbReference type="Gene3D" id="3.90.1200.10">
    <property type="match status" value="1"/>
</dbReference>
<name>A0A4R2CWM7_SHIGR</name>
<dbReference type="AlphaFoldDB" id="A0A4R2CWM7"/>
<dbReference type="PIRSF" id="PIRSF031134">
    <property type="entry name" value="MTRK"/>
    <property type="match status" value="1"/>
</dbReference>
<keyword evidence="5" id="KW-0547">Nucleotide-binding</keyword>
<evidence type="ECO:0000256" key="4">
    <source>
        <dbReference type="ARBA" id="ARBA00022679"/>
    </source>
</evidence>
<evidence type="ECO:0000256" key="3">
    <source>
        <dbReference type="ARBA" id="ARBA00012128"/>
    </source>
</evidence>
<reference evidence="9 10" key="1">
    <citation type="submission" date="2019-03" db="EMBL/GenBank/DDBJ databases">
        <title>Genomic Encyclopedia of Type Strains, Phase IV (KMG-IV): sequencing the most valuable type-strain genomes for metagenomic binning, comparative biology and taxonomic classification.</title>
        <authorList>
            <person name="Goeker M."/>
        </authorList>
    </citation>
    <scope>NUCLEOTIDE SEQUENCE [LARGE SCALE GENOMIC DNA]</scope>
    <source>
        <strain evidence="9 10">DSM 18401</strain>
    </source>
</reference>
<keyword evidence="7" id="KW-0067">ATP-binding</keyword>
<dbReference type="Proteomes" id="UP000295351">
    <property type="component" value="Unassembled WGS sequence"/>
</dbReference>
<dbReference type="SUPFAM" id="SSF56112">
    <property type="entry name" value="Protein kinase-like (PK-like)"/>
    <property type="match status" value="1"/>
</dbReference>
<dbReference type="NCBIfam" id="TIGR01767">
    <property type="entry name" value="MTRK"/>
    <property type="match status" value="1"/>
</dbReference>
<dbReference type="EMBL" id="SLVX01000006">
    <property type="protein sequence ID" value="TCN45546.1"/>
    <property type="molecule type" value="Genomic_DNA"/>
</dbReference>
<dbReference type="GO" id="GO:0005524">
    <property type="term" value="F:ATP binding"/>
    <property type="evidence" value="ECO:0007669"/>
    <property type="project" value="UniProtKB-KW"/>
</dbReference>
<evidence type="ECO:0000313" key="10">
    <source>
        <dbReference type="Proteomes" id="UP000295351"/>
    </source>
</evidence>
<feature type="domain" description="Aminoglycoside phosphotransferase" evidence="8">
    <location>
        <begin position="37"/>
        <end position="277"/>
    </location>
</feature>
<protein>
    <recommendedName>
        <fullName evidence="3">S-methyl-5-thioribose kinase</fullName>
        <ecNumber evidence="3">2.7.1.100</ecNumber>
    </recommendedName>
</protein>
<dbReference type="GO" id="GO:0046522">
    <property type="term" value="F:S-methyl-5-thioribose kinase activity"/>
    <property type="evidence" value="ECO:0007669"/>
    <property type="project" value="UniProtKB-EC"/>
</dbReference>
<comment type="similarity">
    <text evidence="1">Belongs to the methylthioribose kinase family.</text>
</comment>
<evidence type="ECO:0000256" key="6">
    <source>
        <dbReference type="ARBA" id="ARBA00022777"/>
    </source>
</evidence>
<comment type="caution">
    <text evidence="9">The sequence shown here is derived from an EMBL/GenBank/DDBJ whole genome shotgun (WGS) entry which is preliminary data.</text>
</comment>
<evidence type="ECO:0000256" key="7">
    <source>
        <dbReference type="ARBA" id="ARBA00022840"/>
    </source>
</evidence>
<keyword evidence="6 9" id="KW-0418">Kinase</keyword>
<keyword evidence="4" id="KW-0808">Transferase</keyword>
<sequence length="423" mass="47606">MESQVFAALSVETLPDRLGGNAVLKAKIGADSSHWSVKEVGDGNLNLVFIVTGDRGAAIVKQALPYVRLVGESWPLPLKRSFFEYHALTRQAARDPGMVPEIYVFDEAQALIVMEYLTPHVILRRALIDGRELPRIGRDLGLFAARTLFRGSDLSMATREKKADLALFADNVELCDITENLVFSDPYFEAALNRHTTPQLDPIVADLRADRDLKVEAQRLKHLFSAKAETLCHGDLHTGSVMVTDDETRVIDPEFAFYGPISFDVGMLIANFWMSYFSQAGHEAAPGARDGMRAYLLDTIETLWETFRAEFAHLWRTERKGILYQASLFEDRGDPLAAEQALAIVIDEIWREMLGFAGIEIHRRILGLAHNADFETIADPDRRAPCETKALKLGRHLAVNRQRIHSLRDIRETVERLEKEILA</sequence>
<evidence type="ECO:0000259" key="8">
    <source>
        <dbReference type="Pfam" id="PF01636"/>
    </source>
</evidence>
<dbReference type="GO" id="GO:0009086">
    <property type="term" value="P:methionine biosynthetic process"/>
    <property type="evidence" value="ECO:0007669"/>
    <property type="project" value="InterPro"/>
</dbReference>
<dbReference type="Pfam" id="PF01636">
    <property type="entry name" value="APH"/>
    <property type="match status" value="1"/>
</dbReference>
<proteinExistence type="inferred from homology"/>
<dbReference type="InterPro" id="IPR011009">
    <property type="entry name" value="Kinase-like_dom_sf"/>
</dbReference>
<dbReference type="RefSeq" id="WP_133034259.1">
    <property type="nucleotide sequence ID" value="NZ_BAABEI010000012.1"/>
</dbReference>
<evidence type="ECO:0000256" key="2">
    <source>
        <dbReference type="ARBA" id="ARBA00011738"/>
    </source>
</evidence>
<dbReference type="Gene3D" id="3.30.200.20">
    <property type="entry name" value="Phosphorylase Kinase, domain 1"/>
    <property type="match status" value="1"/>
</dbReference>
<dbReference type="PANTHER" id="PTHR34273">
    <property type="entry name" value="METHYLTHIORIBOSE KINASE"/>
    <property type="match status" value="1"/>
</dbReference>
<evidence type="ECO:0000256" key="1">
    <source>
        <dbReference type="ARBA" id="ARBA00010165"/>
    </source>
</evidence>
<dbReference type="InterPro" id="IPR009212">
    <property type="entry name" value="Methylthioribose_kinase"/>
</dbReference>
<dbReference type="PANTHER" id="PTHR34273:SF2">
    <property type="entry name" value="METHYLTHIORIBOSE KINASE"/>
    <property type="match status" value="1"/>
</dbReference>
<dbReference type="EC" id="2.7.1.100" evidence="3"/>
<comment type="subunit">
    <text evidence="2">Homodimer.</text>
</comment>
<gene>
    <name evidence="9" type="ORF">EV665_10622</name>
</gene>
<dbReference type="InterPro" id="IPR002575">
    <property type="entry name" value="Aminoglycoside_PTrfase"/>
</dbReference>
<organism evidence="9 10">
    <name type="scientific">Shinella granuli</name>
    <dbReference type="NCBI Taxonomy" id="323621"/>
    <lineage>
        <taxon>Bacteria</taxon>
        <taxon>Pseudomonadati</taxon>
        <taxon>Pseudomonadota</taxon>
        <taxon>Alphaproteobacteria</taxon>
        <taxon>Hyphomicrobiales</taxon>
        <taxon>Rhizobiaceae</taxon>
        <taxon>Shinella</taxon>
    </lineage>
</organism>
<keyword evidence="10" id="KW-1185">Reference proteome</keyword>